<dbReference type="Proteomes" id="UP001189429">
    <property type="component" value="Unassembled WGS sequence"/>
</dbReference>
<protein>
    <recommendedName>
        <fullName evidence="7">Enkurin domain-containing protein</fullName>
    </recommendedName>
</protein>
<evidence type="ECO:0000256" key="4">
    <source>
        <dbReference type="ARBA" id="ARBA00023212"/>
    </source>
</evidence>
<comment type="caution">
    <text evidence="8">The sequence shown here is derived from an EMBL/GenBank/DDBJ whole genome shotgun (WGS) entry which is preliminary data.</text>
</comment>
<feature type="compositionally biased region" description="Basic and acidic residues" evidence="6">
    <location>
        <begin position="146"/>
        <end position="173"/>
    </location>
</feature>
<dbReference type="Pfam" id="PF13864">
    <property type="entry name" value="Enkurin"/>
    <property type="match status" value="1"/>
</dbReference>
<proteinExistence type="predicted"/>
<feature type="compositionally biased region" description="Basic and acidic residues" evidence="6">
    <location>
        <begin position="104"/>
        <end position="114"/>
    </location>
</feature>
<dbReference type="InterPro" id="IPR052102">
    <property type="entry name" value="Enkurin_domain-protein"/>
</dbReference>
<evidence type="ECO:0000256" key="5">
    <source>
        <dbReference type="ARBA" id="ARBA00023273"/>
    </source>
</evidence>
<evidence type="ECO:0000256" key="6">
    <source>
        <dbReference type="SAM" id="MobiDB-lite"/>
    </source>
</evidence>
<dbReference type="EMBL" id="CAUYUJ010015650">
    <property type="protein sequence ID" value="CAK0856580.1"/>
    <property type="molecule type" value="Genomic_DNA"/>
</dbReference>
<name>A0ABN9UB64_9DINO</name>
<evidence type="ECO:0000259" key="7">
    <source>
        <dbReference type="PROSITE" id="PS51665"/>
    </source>
</evidence>
<evidence type="ECO:0000313" key="9">
    <source>
        <dbReference type="Proteomes" id="UP001189429"/>
    </source>
</evidence>
<evidence type="ECO:0000256" key="3">
    <source>
        <dbReference type="ARBA" id="ARBA00022490"/>
    </source>
</evidence>
<sequence>MPTAREIMMSRAKAPAKIHSMERPGGPAGSPGVELLGAPAGLQAGGSRPGSGPASVQRPPKAPAPRPSVGSGRASASPAGSASARRPSEGRRPGAEPPGGARRAPSEPPRRGGAPDRATPTPPRAKARAASVPRRVQVGDAPPPVARKDVGKVPEYLKRRNEEMAEDKRRAERPVSPQPPPGFRKVQDDEKQATLATLRQRKAEVERAQQNLPFKIETLGQKQREKD</sequence>
<gene>
    <name evidence="8" type="ORF">PCOR1329_LOCUS46952</name>
</gene>
<organism evidence="8 9">
    <name type="scientific">Prorocentrum cordatum</name>
    <dbReference type="NCBI Taxonomy" id="2364126"/>
    <lineage>
        <taxon>Eukaryota</taxon>
        <taxon>Sar</taxon>
        <taxon>Alveolata</taxon>
        <taxon>Dinophyceae</taxon>
        <taxon>Prorocentrales</taxon>
        <taxon>Prorocentraceae</taxon>
        <taxon>Prorocentrum</taxon>
    </lineage>
</organism>
<dbReference type="PANTHER" id="PTHR21490:SF2">
    <property type="entry name" value="ENKURIN DOMAIN-CONTAINING PROTEIN 1"/>
    <property type="match status" value="1"/>
</dbReference>
<reference evidence="8" key="1">
    <citation type="submission" date="2023-10" db="EMBL/GenBank/DDBJ databases">
        <authorList>
            <person name="Chen Y."/>
            <person name="Shah S."/>
            <person name="Dougan E. K."/>
            <person name="Thang M."/>
            <person name="Chan C."/>
        </authorList>
    </citation>
    <scope>NUCLEOTIDE SEQUENCE [LARGE SCALE GENOMIC DNA]</scope>
</reference>
<keyword evidence="4" id="KW-0206">Cytoskeleton</keyword>
<comment type="subcellular location">
    <subcellularLocation>
        <location evidence="1">Cell projection</location>
        <location evidence="1">Cilium</location>
    </subcellularLocation>
    <subcellularLocation>
        <location evidence="2">Cytoplasm</location>
        <location evidence="2">Cytoskeleton</location>
    </subcellularLocation>
</comment>
<dbReference type="PROSITE" id="PS51665">
    <property type="entry name" value="ENKURIN"/>
    <property type="match status" value="1"/>
</dbReference>
<accession>A0ABN9UB64</accession>
<feature type="non-terminal residue" evidence="8">
    <location>
        <position position="227"/>
    </location>
</feature>
<evidence type="ECO:0000256" key="2">
    <source>
        <dbReference type="ARBA" id="ARBA00004245"/>
    </source>
</evidence>
<feature type="region of interest" description="Disordered" evidence="6">
    <location>
        <begin position="1"/>
        <end position="192"/>
    </location>
</feature>
<keyword evidence="3" id="KW-0963">Cytoplasm</keyword>
<keyword evidence="9" id="KW-1185">Reference proteome</keyword>
<feature type="domain" description="Enkurin" evidence="7">
    <location>
        <begin position="158"/>
        <end position="227"/>
    </location>
</feature>
<dbReference type="PANTHER" id="PTHR21490">
    <property type="entry name" value="ENKURIN-RELATED"/>
    <property type="match status" value="1"/>
</dbReference>
<dbReference type="InterPro" id="IPR027012">
    <property type="entry name" value="Enkurin_dom"/>
</dbReference>
<evidence type="ECO:0000256" key="1">
    <source>
        <dbReference type="ARBA" id="ARBA00004138"/>
    </source>
</evidence>
<keyword evidence="5" id="KW-0966">Cell projection</keyword>
<feature type="region of interest" description="Disordered" evidence="6">
    <location>
        <begin position="204"/>
        <end position="227"/>
    </location>
</feature>
<feature type="compositionally biased region" description="Low complexity" evidence="6">
    <location>
        <begin position="67"/>
        <end position="85"/>
    </location>
</feature>
<evidence type="ECO:0000313" key="8">
    <source>
        <dbReference type="EMBL" id="CAK0856580.1"/>
    </source>
</evidence>